<reference evidence="1" key="1">
    <citation type="submission" date="2020-05" db="EMBL/GenBank/DDBJ databases">
        <authorList>
            <person name="Petersen J."/>
            <person name="Sayavedra L."/>
        </authorList>
    </citation>
    <scope>NUCLEOTIDE SEQUENCE</scope>
    <source>
        <strain evidence="1">B azoricus SOX Menez Gwen</strain>
    </source>
</reference>
<dbReference type="Proteomes" id="UP000635628">
    <property type="component" value="Unassembled WGS sequence"/>
</dbReference>
<organism evidence="1 2">
    <name type="scientific">Bathymodiolus azoricus thioautotrophic gill symbiont</name>
    <dbReference type="NCBI Taxonomy" id="235205"/>
    <lineage>
        <taxon>Bacteria</taxon>
        <taxon>Pseudomonadati</taxon>
        <taxon>Pseudomonadota</taxon>
        <taxon>Gammaproteobacteria</taxon>
        <taxon>sulfur-oxidizing symbionts</taxon>
    </lineage>
</organism>
<evidence type="ECO:0000313" key="1">
    <source>
        <dbReference type="EMBL" id="CAB5504748.1"/>
    </source>
</evidence>
<evidence type="ECO:0000313" key="2">
    <source>
        <dbReference type="Proteomes" id="UP000635628"/>
    </source>
</evidence>
<sequence length="295" mass="33425">MARIPASEMTDCFIAWVKSVADLTEGEVVAIDGKTLRRSYNKKDKLGAVHMVSAWANQSGLSLGQIKTEEKSNEITAIPALLDLLEVKGCIITIDAMGCQTEIAAKIIEKKADYVLAVKDNQKYLHEAIKDYFNEATASDKPDLCQLQSHEECNAEHRRIEVRRCYLSTCLATLPDVARWKGLKSIGMVESQRTFNGRTSLERRYYISTLEGVQIFANAARSHWGVENSLHWVLDVTFREDDSRIRTGYAPENFNIVRQLAINLLKTEPSKMSLKKKRFKAALNDSFREKVMFLD</sequence>
<gene>
    <name evidence="1" type="ORF">AZO1586R_1804</name>
</gene>
<comment type="caution">
    <text evidence="1">The sequence shown here is derived from an EMBL/GenBank/DDBJ whole genome shotgun (WGS) entry which is preliminary data.</text>
</comment>
<dbReference type="EMBL" id="CAESAP020000266">
    <property type="protein sequence ID" value="CAB5504748.1"/>
    <property type="molecule type" value="Genomic_DNA"/>
</dbReference>
<keyword evidence="2" id="KW-1185">Reference proteome</keyword>
<name>A0ACA8ZSF7_9GAMM</name>
<accession>A0ACA8ZSF7</accession>
<proteinExistence type="predicted"/>
<protein>
    <submittedName>
        <fullName evidence="1">Mobile element protein</fullName>
    </submittedName>
</protein>